<sequence length="359" mass="37769">MRELRLRASGLLTPTPGGPRLTVSLDIVHLRRTAAGRIVDSRRIDGSVADEAAKNVALLLTDATARIDTTLDGLQSAVATIHERCAGDDPPTIGRADLLVRVETAAGPVVLGTVGYGAPAELVPAVTGHDLAGLAHQPDAEPPDDWRERPLILRPGPSAVLVAGAAFSLTSRNGRQTAQRLAGRRVLPGLTIRDLPAVPTGYDLDDLGDPAEVNTLVDAGRICPPARWRDGVPQGRAVWDHDAAACGPPPIVRLDLDGPDGTAPSNAIEVLWCVEGLQRYHGDGTIRIHCVARPVDRPDNSFVIVLHGKPIHLLRHARGLTGARTAVYGDSDVTTRSLVLASAAELEGTGHAVVTVVNS</sequence>
<dbReference type="GeneID" id="93772343"/>
<gene>
    <name evidence="2" type="ORF">FB564_3125</name>
    <name evidence="1" type="ORF">Sar04_26530</name>
</gene>
<comment type="caution">
    <text evidence="2">The sequence shown here is derived from an EMBL/GenBank/DDBJ whole genome shotgun (WGS) entry which is preliminary data.</text>
</comment>
<proteinExistence type="predicted"/>
<evidence type="ECO:0000313" key="2">
    <source>
        <dbReference type="EMBL" id="TQL37953.1"/>
    </source>
</evidence>
<organism evidence="2 3">
    <name type="scientific">Salinispora arenicola</name>
    <dbReference type="NCBI Taxonomy" id="168697"/>
    <lineage>
        <taxon>Bacteria</taxon>
        <taxon>Bacillati</taxon>
        <taxon>Actinomycetota</taxon>
        <taxon>Actinomycetes</taxon>
        <taxon>Micromonosporales</taxon>
        <taxon>Micromonosporaceae</taxon>
        <taxon>Salinispora</taxon>
    </lineage>
</organism>
<reference evidence="2 3" key="1">
    <citation type="submission" date="2019-06" db="EMBL/GenBank/DDBJ databases">
        <title>Sequencing the genomes of 1000 actinobacteria strains.</title>
        <authorList>
            <person name="Klenk H.-P."/>
        </authorList>
    </citation>
    <scope>NUCLEOTIDE SEQUENCE [LARGE SCALE GENOMIC DNA]</scope>
    <source>
        <strain evidence="2 3">DSM 44819</strain>
    </source>
</reference>
<dbReference type="Proteomes" id="UP000677457">
    <property type="component" value="Unassembled WGS sequence"/>
</dbReference>
<accession>A0A542XQL5</accession>
<dbReference type="EMBL" id="VFOL01000001">
    <property type="protein sequence ID" value="TQL37953.1"/>
    <property type="molecule type" value="Genomic_DNA"/>
</dbReference>
<dbReference type="EMBL" id="BOQM01000017">
    <property type="protein sequence ID" value="GIM85917.1"/>
    <property type="molecule type" value="Genomic_DNA"/>
</dbReference>
<dbReference type="RefSeq" id="WP_018792302.1">
    <property type="nucleotide sequence ID" value="NZ_BOQM01000017.1"/>
</dbReference>
<evidence type="ECO:0000313" key="1">
    <source>
        <dbReference type="EMBL" id="GIM85917.1"/>
    </source>
</evidence>
<reference evidence="1 4" key="2">
    <citation type="submission" date="2021-03" db="EMBL/GenBank/DDBJ databases">
        <title>Whole genome shotgun sequence of Salinispora arenicola NBRC 105043.</title>
        <authorList>
            <person name="Komaki H."/>
            <person name="Tamura T."/>
        </authorList>
    </citation>
    <scope>NUCLEOTIDE SEQUENCE [LARGE SCALE GENOMIC DNA]</scope>
    <source>
        <strain evidence="1 4">NBRC 105043</strain>
    </source>
</reference>
<keyword evidence="4" id="KW-1185">Reference proteome</keyword>
<name>A0A542XQL5_SALAC</name>
<evidence type="ECO:0000313" key="3">
    <source>
        <dbReference type="Proteomes" id="UP000315983"/>
    </source>
</evidence>
<dbReference type="Proteomes" id="UP000315983">
    <property type="component" value="Unassembled WGS sequence"/>
</dbReference>
<evidence type="ECO:0000313" key="4">
    <source>
        <dbReference type="Proteomes" id="UP000677457"/>
    </source>
</evidence>
<dbReference type="AlphaFoldDB" id="A0A542XQL5"/>
<protein>
    <submittedName>
        <fullName evidence="2">Uncharacterized protein</fullName>
    </submittedName>
</protein>